<dbReference type="KEGG" id="snw:BBN63_00435"/>
<gene>
    <name evidence="6" type="ORF">BBN63_00435</name>
</gene>
<dbReference type="Proteomes" id="UP000189677">
    <property type="component" value="Chromosome"/>
</dbReference>
<dbReference type="SUPFAM" id="SSF48576">
    <property type="entry name" value="Terpenoid synthases"/>
    <property type="match status" value="1"/>
</dbReference>
<reference evidence="6 7" key="1">
    <citation type="submission" date="2016-11" db="EMBL/GenBank/DDBJ databases">
        <title>Complete genome sequence of Streptomyces niveus SCSIO 3406.</title>
        <authorList>
            <person name="Zhu Q."/>
            <person name="Cheng W."/>
            <person name="Song Y."/>
            <person name="Li Q."/>
            <person name="Ju J."/>
        </authorList>
    </citation>
    <scope>NUCLEOTIDE SEQUENCE [LARGE SCALE GENOMIC DNA]</scope>
    <source>
        <strain evidence="6 7">SCSIO 3406</strain>
    </source>
</reference>
<evidence type="ECO:0000256" key="1">
    <source>
        <dbReference type="ARBA" id="ARBA00001946"/>
    </source>
</evidence>
<organism evidence="6 7">
    <name type="scientific">Streptomyces niveus</name>
    <name type="common">Streptomyces spheroides</name>
    <dbReference type="NCBI Taxonomy" id="193462"/>
    <lineage>
        <taxon>Bacteria</taxon>
        <taxon>Bacillati</taxon>
        <taxon>Actinomycetota</taxon>
        <taxon>Actinomycetes</taxon>
        <taxon>Kitasatosporales</taxon>
        <taxon>Streptomycetaceae</taxon>
        <taxon>Streptomyces</taxon>
    </lineage>
</organism>
<evidence type="ECO:0008006" key="8">
    <source>
        <dbReference type="Google" id="ProtNLM"/>
    </source>
</evidence>
<evidence type="ECO:0000256" key="2">
    <source>
        <dbReference type="ARBA" id="ARBA00006706"/>
    </source>
</evidence>
<dbReference type="Pfam" id="PF00348">
    <property type="entry name" value="polyprenyl_synt"/>
    <property type="match status" value="1"/>
</dbReference>
<keyword evidence="7" id="KW-1185">Reference proteome</keyword>
<evidence type="ECO:0000256" key="3">
    <source>
        <dbReference type="ARBA" id="ARBA00022679"/>
    </source>
</evidence>
<sequence length="221" mass="24123">MSDVMTREAVDRDVAAAVERELADVLRGRLRDAARIDAVFGRDVAERVADFTLRGGGRIRSRFLWWGLRACDGQDIGTGSVLRIAAGLELIQTCALVHDDLMDGSPLRRGRPAVHTDFTTRYGPLARHAGAAAPFGTSAAVLVGDLALAWADDTVADTDLAPEPRHRVRKVWQAMRTEMVAGQHLSRARLDDGCRPHRVLQDRTTAAPGARQQMPVDVDRG</sequence>
<keyword evidence="5" id="KW-0460">Magnesium</keyword>
<dbReference type="InterPro" id="IPR000092">
    <property type="entry name" value="Polyprenyl_synt"/>
</dbReference>
<evidence type="ECO:0000256" key="4">
    <source>
        <dbReference type="ARBA" id="ARBA00022723"/>
    </source>
</evidence>
<proteinExistence type="inferred from homology"/>
<protein>
    <recommendedName>
        <fullName evidence="8">Geranylgeranyl pyrophosphate synthase</fullName>
    </recommendedName>
</protein>
<evidence type="ECO:0000256" key="5">
    <source>
        <dbReference type="ARBA" id="ARBA00022842"/>
    </source>
</evidence>
<comment type="similarity">
    <text evidence="2">Belongs to the FPP/GGPP synthase family.</text>
</comment>
<dbReference type="EMBL" id="CP018047">
    <property type="protein sequence ID" value="AQU64961.1"/>
    <property type="molecule type" value="Genomic_DNA"/>
</dbReference>
<dbReference type="GO" id="GO:0046872">
    <property type="term" value="F:metal ion binding"/>
    <property type="evidence" value="ECO:0007669"/>
    <property type="project" value="UniProtKB-KW"/>
</dbReference>
<dbReference type="PROSITE" id="PS00723">
    <property type="entry name" value="POLYPRENYL_SYNTHASE_1"/>
    <property type="match status" value="1"/>
</dbReference>
<keyword evidence="3" id="KW-0808">Transferase</keyword>
<keyword evidence="4" id="KW-0479">Metal-binding</keyword>
<evidence type="ECO:0000313" key="6">
    <source>
        <dbReference type="EMBL" id="AQU64961.1"/>
    </source>
</evidence>
<evidence type="ECO:0000313" key="7">
    <source>
        <dbReference type="Proteomes" id="UP000189677"/>
    </source>
</evidence>
<dbReference type="Gene3D" id="1.10.600.10">
    <property type="entry name" value="Farnesyl Diphosphate Synthase"/>
    <property type="match status" value="1"/>
</dbReference>
<accession>A0A1U9QME6</accession>
<dbReference type="InterPro" id="IPR008949">
    <property type="entry name" value="Isoprenoid_synthase_dom_sf"/>
</dbReference>
<dbReference type="InterPro" id="IPR033749">
    <property type="entry name" value="Polyprenyl_synt_CS"/>
</dbReference>
<name>A0A1U9QME6_STRNV</name>
<dbReference type="PANTHER" id="PTHR12001">
    <property type="entry name" value="GERANYLGERANYL PYROPHOSPHATE SYNTHASE"/>
    <property type="match status" value="1"/>
</dbReference>
<comment type="cofactor">
    <cofactor evidence="1">
        <name>Mg(2+)</name>
        <dbReference type="ChEBI" id="CHEBI:18420"/>
    </cofactor>
</comment>
<dbReference type="GO" id="GO:0008299">
    <property type="term" value="P:isoprenoid biosynthetic process"/>
    <property type="evidence" value="ECO:0007669"/>
    <property type="project" value="InterPro"/>
</dbReference>
<dbReference type="AlphaFoldDB" id="A0A1U9QME6"/>
<dbReference type="GO" id="GO:0004659">
    <property type="term" value="F:prenyltransferase activity"/>
    <property type="evidence" value="ECO:0007669"/>
    <property type="project" value="InterPro"/>
</dbReference>
<dbReference type="PANTHER" id="PTHR12001:SF85">
    <property type="entry name" value="SHORT CHAIN ISOPRENYL DIPHOSPHATE SYNTHASE"/>
    <property type="match status" value="1"/>
</dbReference>